<evidence type="ECO:0000256" key="1">
    <source>
        <dbReference type="ARBA" id="ARBA00011738"/>
    </source>
</evidence>
<evidence type="ECO:0000313" key="13">
    <source>
        <dbReference type="EMBL" id="ALS88216.1"/>
    </source>
</evidence>
<dbReference type="Pfam" id="PF00583">
    <property type="entry name" value="Acetyltransf_1"/>
    <property type="match status" value="1"/>
</dbReference>
<protein>
    <recommendedName>
        <fullName evidence="3 10">Aminoglycoside N(6')-acetyltransferase type 1</fullName>
        <ecNumber evidence="2 10">2.3.1.82</ecNumber>
    </recommendedName>
    <alternativeName>
        <fullName evidence="7 10">Aminoglycoside resistance protein</fullName>
    </alternativeName>
</protein>
<organism evidence="16">
    <name type="scientific">Acinetobacter gyllenbergii</name>
    <dbReference type="NCBI Taxonomy" id="134534"/>
    <lineage>
        <taxon>Bacteria</taxon>
        <taxon>Pseudomonadati</taxon>
        <taxon>Pseudomonadota</taxon>
        <taxon>Gammaproteobacteria</taxon>
        <taxon>Moraxellales</taxon>
        <taxon>Moraxellaceae</taxon>
        <taxon>Acinetobacter</taxon>
    </lineage>
</organism>
<evidence type="ECO:0000313" key="14">
    <source>
        <dbReference type="EMBL" id="ALS88217.1"/>
    </source>
</evidence>
<evidence type="ECO:0000313" key="12">
    <source>
        <dbReference type="EMBL" id="ALS88214.1"/>
    </source>
</evidence>
<dbReference type="EMBL" id="KT778787">
    <property type="protein sequence ID" value="ALS88214.1"/>
    <property type="molecule type" value="Genomic_DNA"/>
</dbReference>
<dbReference type="Gene3D" id="3.40.630.30">
    <property type="match status" value="1"/>
</dbReference>
<evidence type="ECO:0000256" key="3">
    <source>
        <dbReference type="ARBA" id="ARBA00017677"/>
    </source>
</evidence>
<dbReference type="InterPro" id="IPR024170">
    <property type="entry name" value="Aminoglycoside_N6-AcTrfrase"/>
</dbReference>
<dbReference type="RefSeq" id="WP_016541245.1">
    <property type="nucleotide sequence ID" value="NZ_BBTK01000009.1"/>
</dbReference>
<evidence type="ECO:0000259" key="11">
    <source>
        <dbReference type="PROSITE" id="PS51186"/>
    </source>
</evidence>
<evidence type="ECO:0000256" key="7">
    <source>
        <dbReference type="ARBA" id="ARBA00029660"/>
    </source>
</evidence>
<dbReference type="EMBL" id="KT778792">
    <property type="protein sequence ID" value="ALS88219.1"/>
    <property type="molecule type" value="Genomic_DNA"/>
</dbReference>
<dbReference type="GO" id="GO:0046677">
    <property type="term" value="P:response to antibiotic"/>
    <property type="evidence" value="ECO:0007669"/>
    <property type="project" value="UniProtKB-KW"/>
</dbReference>
<dbReference type="SUPFAM" id="SSF55729">
    <property type="entry name" value="Acyl-CoA N-acyltransferases (Nat)"/>
    <property type="match status" value="1"/>
</dbReference>
<dbReference type="PIRSF" id="PIRSF000452">
    <property type="entry name" value="6-N-acetyltransf"/>
    <property type="match status" value="1"/>
</dbReference>
<accession>A0A0U3AC73</accession>
<dbReference type="InterPro" id="IPR016181">
    <property type="entry name" value="Acyl_CoA_acyltransferase"/>
</dbReference>
<dbReference type="CDD" id="cd04301">
    <property type="entry name" value="NAT_SF"/>
    <property type="match status" value="1"/>
</dbReference>
<dbReference type="FunFam" id="3.40.630.30:FF:000071">
    <property type="entry name" value="Acetyltransf_1"/>
    <property type="match status" value="1"/>
</dbReference>
<dbReference type="GO" id="GO:0047663">
    <property type="term" value="F:aminoglycoside 6'-N-acetyltransferase activity"/>
    <property type="evidence" value="ECO:0007669"/>
    <property type="project" value="UniProtKB-EC"/>
</dbReference>
<dbReference type="EMBL" id="KT778790">
    <property type="protein sequence ID" value="ALS88217.1"/>
    <property type="molecule type" value="Genomic_DNA"/>
</dbReference>
<evidence type="ECO:0000256" key="5">
    <source>
        <dbReference type="ARBA" id="ARBA00023251"/>
    </source>
</evidence>
<comment type="catalytic activity">
    <reaction evidence="8 10">
        <text>kanamycin B + acetyl-CoA = N(6')-acetylkanamycin B + CoA + H(+)</text>
        <dbReference type="Rhea" id="RHEA:16449"/>
        <dbReference type="ChEBI" id="CHEBI:15378"/>
        <dbReference type="ChEBI" id="CHEBI:57287"/>
        <dbReference type="ChEBI" id="CHEBI:57288"/>
        <dbReference type="ChEBI" id="CHEBI:58390"/>
        <dbReference type="ChEBI" id="CHEBI:58549"/>
        <dbReference type="EC" id="2.3.1.82"/>
    </reaction>
</comment>
<evidence type="ECO:0000256" key="4">
    <source>
        <dbReference type="ARBA" id="ARBA00022679"/>
    </source>
</evidence>
<evidence type="ECO:0000256" key="2">
    <source>
        <dbReference type="ARBA" id="ARBA00012888"/>
    </source>
</evidence>
<dbReference type="EMBL" id="KT778789">
    <property type="protein sequence ID" value="ALS88216.1"/>
    <property type="molecule type" value="Genomic_DNA"/>
</dbReference>
<dbReference type="EC" id="2.3.1.82" evidence="2 10"/>
<keyword evidence="6 10" id="KW-0012">Acyltransferase</keyword>
<evidence type="ECO:0000313" key="16">
    <source>
        <dbReference type="EMBL" id="ALS88220.1"/>
    </source>
</evidence>
<keyword evidence="5 10" id="KW-0046">Antibiotic resistance</keyword>
<evidence type="ECO:0000256" key="6">
    <source>
        <dbReference type="ARBA" id="ARBA00023315"/>
    </source>
</evidence>
<name>A0A0U3AC73_9GAMM</name>
<dbReference type="NCBIfam" id="NF000224">
    <property type="entry name" value="AAC_6p_Acine"/>
    <property type="match status" value="1"/>
</dbReference>
<dbReference type="SMR" id="A0A0U3AC73"/>
<dbReference type="EMBL" id="KT778793">
    <property type="protein sequence ID" value="ALS88220.1"/>
    <property type="molecule type" value="Genomic_DNA"/>
</dbReference>
<gene>
    <name evidence="16" type="primary">aac(6')-Ih</name>
</gene>
<comment type="function">
    <text evidence="9">Catalyzes the transfer of an acetyl group from acetyl-CoA to the 6'-amino group of aminoglycoside molecules conferring resistance to antibiotics containing the purpurosamine ring including amikacin, kanamycin, tobramycin and netilmicin.</text>
</comment>
<evidence type="ECO:0000256" key="8">
    <source>
        <dbReference type="ARBA" id="ARBA00048923"/>
    </source>
</evidence>
<comment type="subunit">
    <text evidence="1 10">Homodimer.</text>
</comment>
<evidence type="ECO:0000256" key="9">
    <source>
        <dbReference type="ARBA" id="ARBA00055580"/>
    </source>
</evidence>
<dbReference type="AlphaFoldDB" id="A0A0U3AC73"/>
<dbReference type="PROSITE" id="PS51186">
    <property type="entry name" value="GNAT"/>
    <property type="match status" value="1"/>
</dbReference>
<keyword evidence="4 10" id="KW-0808">Transferase</keyword>
<feature type="domain" description="N-acetyltransferase" evidence="11">
    <location>
        <begin position="1"/>
        <end position="146"/>
    </location>
</feature>
<dbReference type="InterPro" id="IPR000182">
    <property type="entry name" value="GNAT_dom"/>
</dbReference>
<evidence type="ECO:0000313" key="15">
    <source>
        <dbReference type="EMBL" id="ALS88219.1"/>
    </source>
</evidence>
<reference evidence="16" key="1">
    <citation type="journal article" date="2015" name="J. Antimicrob. Chemother.">
        <title>Origin in Acinetobacter gyllenbergii and dissemination of aminoglycoside-modifying enzyme AAC(6')-Ih.</title>
        <authorList>
            <person name="Yoon E.-J."/>
            <person name="Goussard S."/>
            <person name="Nemec A."/>
            <person name="Lambert T."/>
            <person name="Courvalin P."/>
            <person name="Grillot-Courvalin C."/>
        </authorList>
    </citation>
    <scope>NUCLEOTIDE SEQUENCE</scope>
    <source>
        <strain evidence="12">ANC 4712</strain>
        <strain evidence="15">NIPH 2021</strain>
        <strain evidence="16">NIPH 2353</strain>
        <strain evidence="13">NIPH 822</strain>
        <strain evidence="14">NIPH 975</strain>
    </source>
</reference>
<sequence length="146" mass="16709">MNIMPISESQLSDWLALRCLLWPDHEDVHLQEMRQLITQAHRLQLLAYTDTQQAIAMLEASIRYEYVNGTQTSPVAFLEGIFVLPEYRRSGIATGLVQQVEIWAKQFACTEFASDAALDNQISHAMHQALGFHETERVVYFKKNIG</sequence>
<evidence type="ECO:0000256" key="10">
    <source>
        <dbReference type="PIRNR" id="PIRNR000452"/>
    </source>
</evidence>
<dbReference type="NCBIfam" id="NF043067">
    <property type="entry name" value="AAC_6p_group_E"/>
    <property type="match status" value="1"/>
</dbReference>
<proteinExistence type="predicted"/>